<feature type="non-terminal residue" evidence="1">
    <location>
        <position position="153"/>
    </location>
</feature>
<dbReference type="AlphaFoldDB" id="T1AR13"/>
<evidence type="ECO:0000313" key="1">
    <source>
        <dbReference type="EMBL" id="EQD59797.1"/>
    </source>
</evidence>
<name>T1AR13_9ZZZZ</name>
<reference evidence="1" key="1">
    <citation type="submission" date="2013-08" db="EMBL/GenBank/DDBJ databases">
        <authorList>
            <person name="Mendez C."/>
            <person name="Richter M."/>
            <person name="Ferrer M."/>
            <person name="Sanchez J."/>
        </authorList>
    </citation>
    <scope>NUCLEOTIDE SEQUENCE</scope>
</reference>
<comment type="caution">
    <text evidence="1">The sequence shown here is derived from an EMBL/GenBank/DDBJ whole genome shotgun (WGS) entry which is preliminary data.</text>
</comment>
<sequence>AALELVRWSAALPYPDFGRDYTFVALRHPQEYPLNAGRIVSNRGLDIAVDDFEAHFEETQVERSSALHCRLHGEEVYLTGPLARYNLNYESLSPIAREAAEHAGIGSVCRNPYRSIVVRCVEVLYACDEALRLIEGYEPPEQPSCPARAAGGA</sequence>
<protein>
    <submittedName>
        <fullName evidence="1">Nickel-dependent hydrogenase large subunit</fullName>
    </submittedName>
</protein>
<dbReference type="EMBL" id="AUZX01007429">
    <property type="protein sequence ID" value="EQD59797.1"/>
    <property type="molecule type" value="Genomic_DNA"/>
</dbReference>
<proteinExistence type="predicted"/>
<organism evidence="1">
    <name type="scientific">mine drainage metagenome</name>
    <dbReference type="NCBI Taxonomy" id="410659"/>
    <lineage>
        <taxon>unclassified sequences</taxon>
        <taxon>metagenomes</taxon>
        <taxon>ecological metagenomes</taxon>
    </lineage>
</organism>
<accession>T1AR13</accession>
<gene>
    <name evidence="1" type="ORF">B1A_10439</name>
</gene>
<reference evidence="1" key="2">
    <citation type="journal article" date="2014" name="ISME J.">
        <title>Microbial stratification in low pH oxic and suboxic macroscopic growths along an acid mine drainage.</title>
        <authorList>
            <person name="Mendez-Garcia C."/>
            <person name="Mesa V."/>
            <person name="Sprenger R.R."/>
            <person name="Richter M."/>
            <person name="Diez M.S."/>
            <person name="Solano J."/>
            <person name="Bargiela R."/>
            <person name="Golyshina O.V."/>
            <person name="Manteca A."/>
            <person name="Ramos J.L."/>
            <person name="Gallego J.R."/>
            <person name="Llorente I."/>
            <person name="Martins Dos Santos V.A."/>
            <person name="Jensen O.N."/>
            <person name="Pelaez A.I."/>
            <person name="Sanchez J."/>
            <person name="Ferrer M."/>
        </authorList>
    </citation>
    <scope>NUCLEOTIDE SEQUENCE</scope>
</reference>
<dbReference type="InterPro" id="IPR029014">
    <property type="entry name" value="NiFe-Hase_large"/>
</dbReference>
<dbReference type="SUPFAM" id="SSF56762">
    <property type="entry name" value="HydB/Nqo4-like"/>
    <property type="match status" value="1"/>
</dbReference>
<dbReference type="Gene3D" id="1.10.645.10">
    <property type="entry name" value="Cytochrome-c3 Hydrogenase, chain B"/>
    <property type="match status" value="1"/>
</dbReference>
<feature type="non-terminal residue" evidence="1">
    <location>
        <position position="1"/>
    </location>
</feature>